<dbReference type="RefSeq" id="WP_133827711.1">
    <property type="nucleotide sequence ID" value="NZ_BAABHR010000033.1"/>
</dbReference>
<dbReference type="InterPro" id="IPR029016">
    <property type="entry name" value="GAF-like_dom_sf"/>
</dbReference>
<feature type="domain" description="ANTAR" evidence="2">
    <location>
        <begin position="198"/>
        <end position="261"/>
    </location>
</feature>
<accession>A0A4R6VEB2</accession>
<feature type="region of interest" description="Disordered" evidence="1">
    <location>
        <begin position="266"/>
        <end position="299"/>
    </location>
</feature>
<dbReference type="Pfam" id="PF01590">
    <property type="entry name" value="GAF"/>
    <property type="match status" value="1"/>
</dbReference>
<evidence type="ECO:0000259" key="2">
    <source>
        <dbReference type="SMART" id="SM01012"/>
    </source>
</evidence>
<dbReference type="EMBL" id="SNYO01000004">
    <property type="protein sequence ID" value="TDQ58941.1"/>
    <property type="molecule type" value="Genomic_DNA"/>
</dbReference>
<dbReference type="OrthoDB" id="7466251at2"/>
<gene>
    <name evidence="3" type="ORF">EV188_104690</name>
</gene>
<protein>
    <recommendedName>
        <fullName evidence="2">ANTAR domain-containing protein</fullName>
    </recommendedName>
</protein>
<dbReference type="SUPFAM" id="SSF55781">
    <property type="entry name" value="GAF domain-like"/>
    <property type="match status" value="1"/>
</dbReference>
<reference evidence="3 4" key="1">
    <citation type="submission" date="2019-03" db="EMBL/GenBank/DDBJ databases">
        <title>Genomic Encyclopedia of Type Strains, Phase IV (KMG-IV): sequencing the most valuable type-strain genomes for metagenomic binning, comparative biology and taxonomic classification.</title>
        <authorList>
            <person name="Goeker M."/>
        </authorList>
    </citation>
    <scope>NUCLEOTIDE SEQUENCE [LARGE SCALE GENOMIC DNA]</scope>
    <source>
        <strain evidence="3 4">DSM 45775</strain>
    </source>
</reference>
<dbReference type="InterPro" id="IPR005561">
    <property type="entry name" value="ANTAR"/>
</dbReference>
<comment type="caution">
    <text evidence="3">The sequence shown here is derived from an EMBL/GenBank/DDBJ whole genome shotgun (WGS) entry which is preliminary data.</text>
</comment>
<dbReference type="Proteomes" id="UP000295705">
    <property type="component" value="Unassembled WGS sequence"/>
</dbReference>
<dbReference type="SMART" id="SM01012">
    <property type="entry name" value="ANTAR"/>
    <property type="match status" value="1"/>
</dbReference>
<sequence length="299" mass="30387">MSAQDGAEDALRRHRLLALVDGEGSAGAAAGGGRGTADAPALLSRLGRVCTVAVSEVRVDGAGVTVMGSLEAGVGGARDQIAATGRLTQQLEDLQLTTGEGPCLDAYRGGLPVLAGDIAAEPARWLGFGPEAVRAGVAALFSLPLQVGAVRLGTLDLHRLTTGPLTREQLADALALAALATEALLDLTDSGNGAAQEDDGDVQDAAASLTGWLPDVHADVHIAAGMVSARAGVDVATALLRVRAHAFSHSEPIHDVARRIIARDLVLDRSGTPEPGPPPEDGHEPSPETPAPDPEGEDP</sequence>
<dbReference type="Gene3D" id="3.30.450.40">
    <property type="match status" value="1"/>
</dbReference>
<proteinExistence type="predicted"/>
<name>A0A4R6VEB2_9PSEU</name>
<organism evidence="3 4">
    <name type="scientific">Actinomycetospora succinea</name>
    <dbReference type="NCBI Taxonomy" id="663603"/>
    <lineage>
        <taxon>Bacteria</taxon>
        <taxon>Bacillati</taxon>
        <taxon>Actinomycetota</taxon>
        <taxon>Actinomycetes</taxon>
        <taxon>Pseudonocardiales</taxon>
        <taxon>Pseudonocardiaceae</taxon>
        <taxon>Actinomycetospora</taxon>
    </lineage>
</organism>
<dbReference type="GO" id="GO:0003723">
    <property type="term" value="F:RNA binding"/>
    <property type="evidence" value="ECO:0007669"/>
    <property type="project" value="InterPro"/>
</dbReference>
<evidence type="ECO:0000256" key="1">
    <source>
        <dbReference type="SAM" id="MobiDB-lite"/>
    </source>
</evidence>
<dbReference type="AlphaFoldDB" id="A0A4R6VEB2"/>
<evidence type="ECO:0000313" key="4">
    <source>
        <dbReference type="Proteomes" id="UP000295705"/>
    </source>
</evidence>
<dbReference type="InterPro" id="IPR003018">
    <property type="entry name" value="GAF"/>
</dbReference>
<evidence type="ECO:0000313" key="3">
    <source>
        <dbReference type="EMBL" id="TDQ58941.1"/>
    </source>
</evidence>
<keyword evidence="4" id="KW-1185">Reference proteome</keyword>